<feature type="domain" description="Bacterial repeat" evidence="2">
    <location>
        <begin position="136"/>
        <end position="202"/>
    </location>
</feature>
<dbReference type="Pfam" id="PF13306">
    <property type="entry name" value="LRR_5"/>
    <property type="match status" value="1"/>
</dbReference>
<feature type="domain" description="Bacterial repeat" evidence="2">
    <location>
        <begin position="334"/>
        <end position="401"/>
    </location>
</feature>
<dbReference type="SUPFAM" id="SSF52058">
    <property type="entry name" value="L domain-like"/>
    <property type="match status" value="1"/>
</dbReference>
<comment type="caution">
    <text evidence="3">The sequence shown here is derived from an EMBL/GenBank/DDBJ whole genome shotgun (WGS) entry which is preliminary data.</text>
</comment>
<dbReference type="Proteomes" id="UP000014605">
    <property type="component" value="Unassembled WGS sequence"/>
</dbReference>
<evidence type="ECO:0000313" key="4">
    <source>
        <dbReference type="Proteomes" id="UP000014605"/>
    </source>
</evidence>
<evidence type="ECO:0000313" key="3">
    <source>
        <dbReference type="EMBL" id="EPF47397.1"/>
    </source>
</evidence>
<dbReference type="PROSITE" id="PS51257">
    <property type="entry name" value="PROKAR_LIPOPROTEIN"/>
    <property type="match status" value="1"/>
</dbReference>
<gene>
    <name evidence="3" type="ORF">HMPREF1222_00673</name>
</gene>
<dbReference type="PANTHER" id="PTHR45661:SF3">
    <property type="entry name" value="IG-LIKE DOMAIN-CONTAINING PROTEIN"/>
    <property type="match status" value="1"/>
</dbReference>
<organism evidence="3 4">
    <name type="scientific">Treponema vincentii F0403</name>
    <dbReference type="NCBI Taxonomy" id="1125702"/>
    <lineage>
        <taxon>Bacteria</taxon>
        <taxon>Pseudomonadati</taxon>
        <taxon>Spirochaetota</taxon>
        <taxon>Spirochaetia</taxon>
        <taxon>Spirochaetales</taxon>
        <taxon>Treponemataceae</taxon>
        <taxon>Treponema</taxon>
    </lineage>
</organism>
<feature type="domain" description="Bacterial repeat" evidence="2">
    <location>
        <begin position="407"/>
        <end position="484"/>
    </location>
</feature>
<dbReference type="InterPro" id="IPR032675">
    <property type="entry name" value="LRR_dom_sf"/>
</dbReference>
<dbReference type="PANTHER" id="PTHR45661">
    <property type="entry name" value="SURFACE ANTIGEN"/>
    <property type="match status" value="1"/>
</dbReference>
<dbReference type="Pfam" id="PF18998">
    <property type="entry name" value="Flg_new_2"/>
    <property type="match status" value="5"/>
</dbReference>
<dbReference type="InterPro" id="IPR044060">
    <property type="entry name" value="Bacterial_rp_domain"/>
</dbReference>
<dbReference type="InterPro" id="IPR026906">
    <property type="entry name" value="LRR_5"/>
</dbReference>
<dbReference type="HOGENOM" id="CLU_402732_0_0_12"/>
<accession>S3LSH2</accession>
<dbReference type="GeneID" id="301460864"/>
<dbReference type="Gene3D" id="3.80.10.10">
    <property type="entry name" value="Ribonuclease Inhibitor"/>
    <property type="match status" value="1"/>
</dbReference>
<proteinExistence type="predicted"/>
<name>S3LSH2_9SPIR</name>
<dbReference type="EMBL" id="ATFC01000003">
    <property type="protein sequence ID" value="EPF47397.1"/>
    <property type="molecule type" value="Genomic_DNA"/>
</dbReference>
<dbReference type="AlphaFoldDB" id="S3LSH2"/>
<sequence>MKFLRQASLLRLCAVISMMVMMMIGIAGCKPKVAPAAVYYTITLKVSGAEGGTLKAMINHKPVETGSETNIPVLSGTKISLTAHPREGYKIEGWTGVTAGNTAAELTAAKDSTVSVIFVKKDYTVIFGVKDDTGGTLTATANGNPLTSGKKVPYGTIVTFTAVPENTENYTVGSWTGISAGAGAATTEMLITRDSEVSVEFIKKPANGGSTHPSTPSQPQTPNPSEQTQECTLTFNVKNNIGGTLTATAGSKTLTSNEKVKAGTKVRFTANPKSADGYTIGAWTGIDAAAGTGAVELIITQDVAVTVAFVKNPPPPVQEYTVKFSIAEHAEGGTLTATANGKTLTNNEKVKAGTKVRFTATPKTADGYAIGAWTGTDTQAGTGAVELIITQDVTVSVAFVKRQCTITFGASEGGSISATVKIGENTEELQSGGTAPYGSSVTFTAIPEDGYVFDRWEGLTSASSEETATYTVTSDRYVKAYFKSAALPYLSVNEHGRLFYKGDASRKDEILKGRIVIPESMYGIPVTTIVGYTFSNCTELTEVVIPRTVITIEQSMCQGCTKLKKVTLQGEAANALTTIGENAFYNCYSLEEVRLPKNVKRIDSQAFDNCRSLTIYLPRTIEQIYFVAFGKRVKESNYDTCVKTIYVPLGHRSRIGSLIDHGISIGDFPSKKIKEYDDTKPIP</sequence>
<dbReference type="RefSeq" id="WP_016518207.1">
    <property type="nucleotide sequence ID" value="NZ_KE332512.1"/>
</dbReference>
<dbReference type="InterPro" id="IPR053139">
    <property type="entry name" value="Surface_bspA-like"/>
</dbReference>
<reference evidence="3 4" key="1">
    <citation type="submission" date="2013-04" db="EMBL/GenBank/DDBJ databases">
        <title>The Genome Sequence of Treponema vincentii F0403.</title>
        <authorList>
            <consortium name="The Broad Institute Genomics Platform"/>
            <person name="Earl A."/>
            <person name="Ward D."/>
            <person name="Feldgarden M."/>
            <person name="Gevers D."/>
            <person name="Leonetti C."/>
            <person name="Izard J."/>
            <person name="Walker B."/>
            <person name="Young S."/>
            <person name="Zeng Q."/>
            <person name="Gargeya S."/>
            <person name="Fitzgerald M."/>
            <person name="Haas B."/>
            <person name="Abouelleil A."/>
            <person name="Allen A.W."/>
            <person name="Alvarado L."/>
            <person name="Arachchi H.M."/>
            <person name="Berlin A.M."/>
            <person name="Chapman S.B."/>
            <person name="Gainer-Dewar J."/>
            <person name="Goldberg J."/>
            <person name="Griggs A."/>
            <person name="Gujja S."/>
            <person name="Hansen M."/>
            <person name="Howarth C."/>
            <person name="Imamovic A."/>
            <person name="Ireland A."/>
            <person name="Larimer J."/>
            <person name="McCowan C."/>
            <person name="Murphy C."/>
            <person name="Pearson M."/>
            <person name="Poon T.W."/>
            <person name="Priest M."/>
            <person name="Roberts A."/>
            <person name="Saif S."/>
            <person name="Shea T."/>
            <person name="Sisk P."/>
            <person name="Sykes S."/>
            <person name="Wortman J."/>
            <person name="Nusbaum C."/>
            <person name="Birren B."/>
        </authorList>
    </citation>
    <scope>NUCLEOTIDE SEQUENCE [LARGE SCALE GENOMIC DNA]</scope>
    <source>
        <strain evidence="3 4">F0403</strain>
    </source>
</reference>
<evidence type="ECO:0000259" key="2">
    <source>
        <dbReference type="Pfam" id="PF18998"/>
    </source>
</evidence>
<feature type="domain" description="Bacterial repeat" evidence="2">
    <location>
        <begin position="244"/>
        <end position="312"/>
    </location>
</feature>
<protein>
    <recommendedName>
        <fullName evidence="2">Bacterial repeat domain-containing protein</fullName>
    </recommendedName>
</protein>
<feature type="compositionally biased region" description="Low complexity" evidence="1">
    <location>
        <begin position="210"/>
        <end position="229"/>
    </location>
</feature>
<evidence type="ECO:0000256" key="1">
    <source>
        <dbReference type="SAM" id="MobiDB-lite"/>
    </source>
</evidence>
<keyword evidence="4" id="KW-1185">Reference proteome</keyword>
<dbReference type="PATRIC" id="fig|1125702.3.peg.707"/>
<feature type="domain" description="Bacterial repeat" evidence="2">
    <location>
        <begin position="66"/>
        <end position="120"/>
    </location>
</feature>
<feature type="region of interest" description="Disordered" evidence="1">
    <location>
        <begin position="204"/>
        <end position="229"/>
    </location>
</feature>